<dbReference type="AlphaFoldDB" id="A0A8S3Z031"/>
<keyword evidence="3" id="KW-1185">Reference proteome</keyword>
<evidence type="ECO:0000256" key="1">
    <source>
        <dbReference type="SAM" id="Phobius"/>
    </source>
</evidence>
<organism evidence="2 3">
    <name type="scientific">Candidula unifasciata</name>
    <dbReference type="NCBI Taxonomy" id="100452"/>
    <lineage>
        <taxon>Eukaryota</taxon>
        <taxon>Metazoa</taxon>
        <taxon>Spiralia</taxon>
        <taxon>Lophotrochozoa</taxon>
        <taxon>Mollusca</taxon>
        <taxon>Gastropoda</taxon>
        <taxon>Heterobranchia</taxon>
        <taxon>Euthyneura</taxon>
        <taxon>Panpulmonata</taxon>
        <taxon>Eupulmonata</taxon>
        <taxon>Stylommatophora</taxon>
        <taxon>Helicina</taxon>
        <taxon>Helicoidea</taxon>
        <taxon>Geomitridae</taxon>
        <taxon>Candidula</taxon>
    </lineage>
</organism>
<evidence type="ECO:0000313" key="3">
    <source>
        <dbReference type="Proteomes" id="UP000678393"/>
    </source>
</evidence>
<keyword evidence="1" id="KW-1133">Transmembrane helix</keyword>
<dbReference type="EMBL" id="CAJHNH020000805">
    <property type="protein sequence ID" value="CAG5119966.1"/>
    <property type="molecule type" value="Genomic_DNA"/>
</dbReference>
<sequence length="56" mass="6993">MLLFRRVRRYTRIQNHLRTACWVSCYVFLIVMLVTPLRNILVPYWPRVYRDMSTFK</sequence>
<feature type="non-terminal residue" evidence="2">
    <location>
        <position position="56"/>
    </location>
</feature>
<keyword evidence="1" id="KW-0472">Membrane</keyword>
<evidence type="ECO:0000313" key="2">
    <source>
        <dbReference type="EMBL" id="CAG5119966.1"/>
    </source>
</evidence>
<dbReference type="Proteomes" id="UP000678393">
    <property type="component" value="Unassembled WGS sequence"/>
</dbReference>
<accession>A0A8S3Z031</accession>
<reference evidence="2" key="1">
    <citation type="submission" date="2021-04" db="EMBL/GenBank/DDBJ databases">
        <authorList>
            <consortium name="Molecular Ecology Group"/>
        </authorList>
    </citation>
    <scope>NUCLEOTIDE SEQUENCE</scope>
</reference>
<keyword evidence="1" id="KW-0812">Transmembrane</keyword>
<feature type="transmembrane region" description="Helical" evidence="1">
    <location>
        <begin position="21"/>
        <end position="45"/>
    </location>
</feature>
<comment type="caution">
    <text evidence="2">The sequence shown here is derived from an EMBL/GenBank/DDBJ whole genome shotgun (WGS) entry which is preliminary data.</text>
</comment>
<gene>
    <name evidence="2" type="ORF">CUNI_LOCUS5524</name>
</gene>
<dbReference type="OrthoDB" id="10624251at2759"/>
<name>A0A8S3Z031_9EUPU</name>
<protein>
    <submittedName>
        <fullName evidence="2">Uncharacterized protein</fullName>
    </submittedName>
</protein>
<proteinExistence type="predicted"/>